<dbReference type="AlphaFoldDB" id="A0A0V0R434"/>
<dbReference type="EMBL" id="LDAU01000053">
    <property type="protein sequence ID" value="KRX09245.1"/>
    <property type="molecule type" value="Genomic_DNA"/>
</dbReference>
<dbReference type="PROSITE" id="PS01279">
    <property type="entry name" value="PCMT"/>
    <property type="match status" value="1"/>
</dbReference>
<dbReference type="EC" id="2.1.1.77" evidence="3"/>
<evidence type="ECO:0000313" key="9">
    <source>
        <dbReference type="EMBL" id="KRX09245.1"/>
    </source>
</evidence>
<keyword evidence="6" id="KW-0808">Transferase</keyword>
<dbReference type="InterPro" id="IPR029063">
    <property type="entry name" value="SAM-dependent_MTases_sf"/>
</dbReference>
<dbReference type="Gene3D" id="3.40.50.150">
    <property type="entry name" value="Vaccinia Virus protein VP39"/>
    <property type="match status" value="2"/>
</dbReference>
<evidence type="ECO:0000313" key="10">
    <source>
        <dbReference type="Proteomes" id="UP000054937"/>
    </source>
</evidence>
<dbReference type="GO" id="GO:0004719">
    <property type="term" value="F:protein-L-isoaspartate (D-aspartate) O-methyltransferase activity"/>
    <property type="evidence" value="ECO:0007669"/>
    <property type="project" value="UniProtKB-EC"/>
</dbReference>
<dbReference type="GO" id="GO:0032259">
    <property type="term" value="P:methylation"/>
    <property type="evidence" value="ECO:0007669"/>
    <property type="project" value="UniProtKB-KW"/>
</dbReference>
<protein>
    <recommendedName>
        <fullName evidence="3">protein-L-isoaspartate(D-aspartate) O-methyltransferase</fullName>
        <ecNumber evidence="3">2.1.1.77</ecNumber>
    </recommendedName>
</protein>
<dbReference type="PANTHER" id="PTHR11579:SF0">
    <property type="entry name" value="PROTEIN-L-ISOASPARTATE(D-ASPARTATE) O-METHYLTRANSFERASE"/>
    <property type="match status" value="1"/>
</dbReference>
<evidence type="ECO:0000256" key="7">
    <source>
        <dbReference type="ARBA" id="ARBA00022691"/>
    </source>
</evidence>
<feature type="coiled-coil region" evidence="8">
    <location>
        <begin position="182"/>
        <end position="209"/>
    </location>
</feature>
<dbReference type="OrthoDB" id="73890at2759"/>
<dbReference type="Pfam" id="PF01135">
    <property type="entry name" value="PCMT"/>
    <property type="match status" value="2"/>
</dbReference>
<evidence type="ECO:0000256" key="3">
    <source>
        <dbReference type="ARBA" id="ARBA00011890"/>
    </source>
</evidence>
<organism evidence="9 10">
    <name type="scientific">Pseudocohnilembus persalinus</name>
    <name type="common">Ciliate</name>
    <dbReference type="NCBI Taxonomy" id="266149"/>
    <lineage>
        <taxon>Eukaryota</taxon>
        <taxon>Sar</taxon>
        <taxon>Alveolata</taxon>
        <taxon>Ciliophora</taxon>
        <taxon>Intramacronucleata</taxon>
        <taxon>Oligohymenophorea</taxon>
        <taxon>Scuticociliatia</taxon>
        <taxon>Philasterida</taxon>
        <taxon>Pseudocohnilembidae</taxon>
        <taxon>Pseudocohnilembus</taxon>
    </lineage>
</organism>
<keyword evidence="10" id="KW-1185">Reference proteome</keyword>
<comment type="subcellular location">
    <subcellularLocation>
        <location evidence="1">Cytoplasm</location>
    </subcellularLocation>
</comment>
<evidence type="ECO:0000256" key="1">
    <source>
        <dbReference type="ARBA" id="ARBA00004496"/>
    </source>
</evidence>
<keyword evidence="4" id="KW-0963">Cytoplasm</keyword>
<evidence type="ECO:0000256" key="8">
    <source>
        <dbReference type="SAM" id="Coils"/>
    </source>
</evidence>
<comment type="caution">
    <text evidence="9">The sequence shown here is derived from an EMBL/GenBank/DDBJ whole genome shotgun (WGS) entry which is preliminary data.</text>
</comment>
<dbReference type="SUPFAM" id="SSF53335">
    <property type="entry name" value="S-adenosyl-L-methionine-dependent methyltransferases"/>
    <property type="match status" value="1"/>
</dbReference>
<keyword evidence="5" id="KW-0489">Methyltransferase</keyword>
<sequence length="375" mass="43435">MLNIERSDFCKINPYQDQPQTLGKASFISAPHLHAYCLEILKDKLKNSNKILDIGAGSGYLTLAFALGMEINQQNQQQLKIKQQQFNYKQQQKLNQINKLRQTDQTRQKVKDFFKHQNQIGLKPKVSDYEILMISKVLKKEEEKKQKIQENLKIISQQNLNCIPDDNFQEREHSSIFSTNLKVDEKQNLSQLNQQNEQEQEVRNDTSNIFDASNISISEKKQLTEQMKSNQYVCVGIEHIQEIAQQAYSNIQKKYKYLLDKGNINICYGDGKKGFKLHAPYDIINVAACVEKVPEELVEQLKIGGQLLIMIGDERNAVLTIYTKDKHGNLHGQKQMSVERQNLLQTVLEQLDDNYKDINLKIGRSYQQNMQQVIS</sequence>
<gene>
    <name evidence="9" type="ORF">PPERSA_05914</name>
</gene>
<name>A0A0V0R434_PSEPJ</name>
<dbReference type="PANTHER" id="PTHR11579">
    <property type="entry name" value="PROTEIN-L-ISOASPARTATE O-METHYLTRANSFERASE"/>
    <property type="match status" value="1"/>
</dbReference>
<comment type="similarity">
    <text evidence="2">Belongs to the methyltransferase superfamily. L-isoaspartyl/D-aspartyl protein methyltransferase family.</text>
</comment>
<evidence type="ECO:0000256" key="6">
    <source>
        <dbReference type="ARBA" id="ARBA00022679"/>
    </source>
</evidence>
<reference evidence="9 10" key="1">
    <citation type="journal article" date="2015" name="Sci. Rep.">
        <title>Genome of the facultative scuticociliatosis pathogen Pseudocohnilembus persalinus provides insight into its virulence through horizontal gene transfer.</title>
        <authorList>
            <person name="Xiong J."/>
            <person name="Wang G."/>
            <person name="Cheng J."/>
            <person name="Tian M."/>
            <person name="Pan X."/>
            <person name="Warren A."/>
            <person name="Jiang C."/>
            <person name="Yuan D."/>
            <person name="Miao W."/>
        </authorList>
    </citation>
    <scope>NUCLEOTIDE SEQUENCE [LARGE SCALE GENOMIC DNA]</scope>
    <source>
        <strain evidence="9">36N120E</strain>
    </source>
</reference>
<dbReference type="GO" id="GO:0005737">
    <property type="term" value="C:cytoplasm"/>
    <property type="evidence" value="ECO:0007669"/>
    <property type="project" value="UniProtKB-SubCell"/>
</dbReference>
<proteinExistence type="inferred from homology"/>
<accession>A0A0V0R434</accession>
<evidence type="ECO:0000256" key="4">
    <source>
        <dbReference type="ARBA" id="ARBA00022490"/>
    </source>
</evidence>
<dbReference type="Proteomes" id="UP000054937">
    <property type="component" value="Unassembled WGS sequence"/>
</dbReference>
<dbReference type="InterPro" id="IPR000682">
    <property type="entry name" value="PCMT"/>
</dbReference>
<keyword evidence="7" id="KW-0949">S-adenosyl-L-methionine</keyword>
<dbReference type="InParanoid" id="A0A0V0R434"/>
<evidence type="ECO:0000256" key="2">
    <source>
        <dbReference type="ARBA" id="ARBA00005369"/>
    </source>
</evidence>
<evidence type="ECO:0000256" key="5">
    <source>
        <dbReference type="ARBA" id="ARBA00022603"/>
    </source>
</evidence>
<keyword evidence="8" id="KW-0175">Coiled coil</keyword>